<dbReference type="InterPro" id="IPR001387">
    <property type="entry name" value="Cro/C1-type_HTH"/>
</dbReference>
<keyword evidence="2" id="KW-1185">Reference proteome</keyword>
<dbReference type="NCBIfam" id="TIGR03830">
    <property type="entry name" value="CxxCG_CxxCG_HTH"/>
    <property type="match status" value="1"/>
</dbReference>
<dbReference type="CDD" id="cd00093">
    <property type="entry name" value="HTH_XRE"/>
    <property type="match status" value="1"/>
</dbReference>
<organism evidence="1 2">
    <name type="scientific">Parachitinimonas caeni</name>
    <dbReference type="NCBI Taxonomy" id="3031301"/>
    <lineage>
        <taxon>Bacteria</taxon>
        <taxon>Pseudomonadati</taxon>
        <taxon>Pseudomonadota</taxon>
        <taxon>Betaproteobacteria</taxon>
        <taxon>Neisseriales</taxon>
        <taxon>Chitinibacteraceae</taxon>
        <taxon>Parachitinimonas</taxon>
    </lineage>
</organism>
<evidence type="ECO:0000313" key="1">
    <source>
        <dbReference type="EMBL" id="MDK2126250.1"/>
    </source>
</evidence>
<reference evidence="1" key="1">
    <citation type="submission" date="2023-03" db="EMBL/GenBank/DDBJ databases">
        <title>Chitinimonas shenzhenensis gen. nov., sp. nov., a novel member of family Burkholderiaceae isolated from activated sludge collected in Shen Zhen, China.</title>
        <authorList>
            <person name="Wang X."/>
        </authorList>
    </citation>
    <scope>NUCLEOTIDE SEQUENCE</scope>
    <source>
        <strain evidence="1">DQS-5</strain>
    </source>
</reference>
<proteinExistence type="predicted"/>
<comment type="caution">
    <text evidence="1">The sequence shown here is derived from an EMBL/GenBank/DDBJ whole genome shotgun (WGS) entry which is preliminary data.</text>
</comment>
<accession>A0ABT7E498</accession>
<dbReference type="InterPro" id="IPR010982">
    <property type="entry name" value="Lambda_DNA-bd_dom_sf"/>
</dbReference>
<name>A0ABT7E498_9NEIS</name>
<dbReference type="Gene3D" id="1.10.260.40">
    <property type="entry name" value="lambda repressor-like DNA-binding domains"/>
    <property type="match status" value="1"/>
</dbReference>
<gene>
    <name evidence="1" type="ORF">PZA18_19585</name>
</gene>
<dbReference type="Pfam" id="PF15731">
    <property type="entry name" value="MqsA_antitoxin"/>
    <property type="match status" value="1"/>
</dbReference>
<dbReference type="EMBL" id="JARRAF010000034">
    <property type="protein sequence ID" value="MDK2126250.1"/>
    <property type="molecule type" value="Genomic_DNA"/>
</dbReference>
<dbReference type="RefSeq" id="WP_284102570.1">
    <property type="nucleotide sequence ID" value="NZ_JARRAF010000034.1"/>
</dbReference>
<evidence type="ECO:0000313" key="2">
    <source>
        <dbReference type="Proteomes" id="UP001172778"/>
    </source>
</evidence>
<dbReference type="InterPro" id="IPR022452">
    <property type="entry name" value="MqsA"/>
</dbReference>
<dbReference type="SUPFAM" id="SSF47413">
    <property type="entry name" value="lambda repressor-like DNA-binding domains"/>
    <property type="match status" value="1"/>
</dbReference>
<dbReference type="InterPro" id="IPR032758">
    <property type="entry name" value="MqsA/HigA-2"/>
</dbReference>
<dbReference type="Proteomes" id="UP001172778">
    <property type="component" value="Unassembled WGS sequence"/>
</dbReference>
<dbReference type="Gene3D" id="3.10.20.860">
    <property type="match status" value="1"/>
</dbReference>
<protein>
    <submittedName>
        <fullName evidence="1">Type II toxin-antitoxin system MqsA family antitoxin</fullName>
    </submittedName>
</protein>
<sequence length="163" mass="18207">MNDLCPVCRKGHLQPATYMRTFAPDGVAISVELHTSRCDQCGETTTNAAQHKGNLRALAERKSSYGDVLMGEEILALRKRYGISQQQAAKTFGIDVEAFACFEREENYPTKMIKILITSAIENPRTMKSLADKAGIELPLWQKHHINYNPGYTKLGTPSHLLI</sequence>